<keyword evidence="4 6" id="KW-0143">Chaperone</keyword>
<dbReference type="HAMAP" id="MF_00117">
    <property type="entry name" value="HslO"/>
    <property type="match status" value="1"/>
</dbReference>
<dbReference type="InterPro" id="IPR023212">
    <property type="entry name" value="Hsp33_helix_hairpin_bin_dom_sf"/>
</dbReference>
<dbReference type="GO" id="GO:0042026">
    <property type="term" value="P:protein refolding"/>
    <property type="evidence" value="ECO:0007669"/>
    <property type="project" value="TreeGrafter"/>
</dbReference>
<dbReference type="Gene3D" id="1.10.287.480">
    <property type="entry name" value="helix hairpin bin"/>
    <property type="match status" value="1"/>
</dbReference>
<dbReference type="GO" id="GO:0044183">
    <property type="term" value="F:protein folding chaperone"/>
    <property type="evidence" value="ECO:0007669"/>
    <property type="project" value="TreeGrafter"/>
</dbReference>
<dbReference type="Proteomes" id="UP000619743">
    <property type="component" value="Unassembled WGS sequence"/>
</dbReference>
<evidence type="ECO:0000256" key="1">
    <source>
        <dbReference type="ARBA" id="ARBA00022490"/>
    </source>
</evidence>
<sequence>MIQTNADQLHRYLFEQRNCRGELVQLHSTYARIIEGHNYPPVIAELLGEALSATCLLTATIKFEGEITLQIQGSGPLSLLVINGRNDQTMRGIARVQSHVGNDMTFKQLIGQGQMVITIAPDKGERYQGIVELSEETFSGCLEQYFFRSEQLATSLNLFADVESQQCGGILIQALPKQDNDDEDFSHLQVLASTLKGEELYQLPAEQVLHRLFHEEKVTLYQPQDVVFHCSCSRERSKSALLSMGKDELSQIFSEQEQVDIHCQYCNTHHVFSAEDFDELFGLTNKKIH</sequence>
<dbReference type="Gene3D" id="3.55.30.10">
    <property type="entry name" value="Hsp33 domain"/>
    <property type="match status" value="1"/>
</dbReference>
<keyword evidence="3 6" id="KW-1015">Disulfide bond</keyword>
<evidence type="ECO:0000256" key="3">
    <source>
        <dbReference type="ARBA" id="ARBA00023157"/>
    </source>
</evidence>
<gene>
    <name evidence="6 7" type="primary">hslO</name>
    <name evidence="7" type="ORF">GCM10011369_33500</name>
</gene>
<keyword evidence="8" id="KW-1185">Reference proteome</keyword>
<evidence type="ECO:0000256" key="2">
    <source>
        <dbReference type="ARBA" id="ARBA00022833"/>
    </source>
</evidence>
<feature type="disulfide bond" description="Redox-active" evidence="6">
    <location>
        <begin position="230"/>
        <end position="232"/>
    </location>
</feature>
<proteinExistence type="inferred from homology"/>
<evidence type="ECO:0000256" key="6">
    <source>
        <dbReference type="HAMAP-Rule" id="MF_00117"/>
    </source>
</evidence>
<evidence type="ECO:0000256" key="5">
    <source>
        <dbReference type="ARBA" id="ARBA00023284"/>
    </source>
</evidence>
<dbReference type="PIRSF" id="PIRSF005261">
    <property type="entry name" value="Heat_shock_Hsp33"/>
    <property type="match status" value="1"/>
</dbReference>
<name>A0A8J2U9P3_9GAMM</name>
<dbReference type="SUPFAM" id="SSF118352">
    <property type="entry name" value="HSP33 redox switch-like"/>
    <property type="match status" value="1"/>
</dbReference>
<organism evidence="7 8">
    <name type="scientific">Neiella marina</name>
    <dbReference type="NCBI Taxonomy" id="508461"/>
    <lineage>
        <taxon>Bacteria</taxon>
        <taxon>Pseudomonadati</taxon>
        <taxon>Pseudomonadota</taxon>
        <taxon>Gammaproteobacteria</taxon>
        <taxon>Alteromonadales</taxon>
        <taxon>Echinimonadaceae</taxon>
        <taxon>Neiella</taxon>
    </lineage>
</organism>
<accession>A0A8J2U9P3</accession>
<dbReference type="AlphaFoldDB" id="A0A8J2U9P3"/>
<protein>
    <recommendedName>
        <fullName evidence="6">33 kDa chaperonin</fullName>
    </recommendedName>
    <alternativeName>
        <fullName evidence="6">Heat shock protein 33 homolog</fullName>
        <shortName evidence="6">HSP33</shortName>
    </alternativeName>
</protein>
<dbReference type="InterPro" id="IPR000397">
    <property type="entry name" value="Heat_shock_Hsp33"/>
</dbReference>
<feature type="disulfide bond" description="Redox-active" evidence="6">
    <location>
        <begin position="263"/>
        <end position="266"/>
    </location>
</feature>
<evidence type="ECO:0000313" key="8">
    <source>
        <dbReference type="Proteomes" id="UP000619743"/>
    </source>
</evidence>
<dbReference type="Pfam" id="PF01430">
    <property type="entry name" value="HSP33"/>
    <property type="match status" value="1"/>
</dbReference>
<dbReference type="InterPro" id="IPR016153">
    <property type="entry name" value="Heat_shock_Hsp33_N"/>
</dbReference>
<dbReference type="GO" id="GO:0051082">
    <property type="term" value="F:unfolded protein binding"/>
    <property type="evidence" value="ECO:0007669"/>
    <property type="project" value="UniProtKB-UniRule"/>
</dbReference>
<dbReference type="PANTHER" id="PTHR30111">
    <property type="entry name" value="33 KDA CHAPERONIN"/>
    <property type="match status" value="1"/>
</dbReference>
<comment type="function">
    <text evidence="6">Redox regulated molecular chaperone. Protects both thermally unfolding and oxidatively damaged proteins from irreversible aggregation. Plays an important role in the bacterial defense system toward oxidative stress.</text>
</comment>
<comment type="subcellular location">
    <subcellularLocation>
        <location evidence="6">Cytoplasm</location>
    </subcellularLocation>
</comment>
<keyword evidence="5 6" id="KW-0676">Redox-active center</keyword>
<keyword evidence="2 6" id="KW-0862">Zinc</keyword>
<dbReference type="PANTHER" id="PTHR30111:SF1">
    <property type="entry name" value="33 KDA CHAPERONIN"/>
    <property type="match status" value="1"/>
</dbReference>
<dbReference type="InterPro" id="IPR016154">
    <property type="entry name" value="Heat_shock_Hsp33_C"/>
</dbReference>
<dbReference type="EMBL" id="BMDX01000025">
    <property type="protein sequence ID" value="GGA88649.1"/>
    <property type="molecule type" value="Genomic_DNA"/>
</dbReference>
<dbReference type="NCBIfam" id="NF001033">
    <property type="entry name" value="PRK00114.1"/>
    <property type="match status" value="1"/>
</dbReference>
<comment type="similarity">
    <text evidence="6">Belongs to the HSP33 family.</text>
</comment>
<dbReference type="CDD" id="cd00498">
    <property type="entry name" value="Hsp33"/>
    <property type="match status" value="1"/>
</dbReference>
<reference evidence="8" key="1">
    <citation type="journal article" date="2019" name="Int. J. Syst. Evol. Microbiol.">
        <title>The Global Catalogue of Microorganisms (GCM) 10K type strain sequencing project: providing services to taxonomists for standard genome sequencing and annotation.</title>
        <authorList>
            <consortium name="The Broad Institute Genomics Platform"/>
            <consortium name="The Broad Institute Genome Sequencing Center for Infectious Disease"/>
            <person name="Wu L."/>
            <person name="Ma J."/>
        </authorList>
    </citation>
    <scope>NUCLEOTIDE SEQUENCE [LARGE SCALE GENOMIC DNA]</scope>
    <source>
        <strain evidence="8">CGMCC 1.10130</strain>
    </source>
</reference>
<comment type="PTM">
    <text evidence="6">Under oxidizing conditions two disulfide bonds are formed involving the reactive cysteines. Under reducing conditions zinc is bound to the reactive cysteines and the protein is inactive.</text>
</comment>
<dbReference type="Gene3D" id="3.90.1280.10">
    <property type="entry name" value="HSP33 redox switch-like"/>
    <property type="match status" value="1"/>
</dbReference>
<dbReference type="SUPFAM" id="SSF64397">
    <property type="entry name" value="Hsp33 domain"/>
    <property type="match status" value="1"/>
</dbReference>
<dbReference type="GO" id="GO:0005737">
    <property type="term" value="C:cytoplasm"/>
    <property type="evidence" value="ECO:0007669"/>
    <property type="project" value="UniProtKB-SubCell"/>
</dbReference>
<evidence type="ECO:0000313" key="7">
    <source>
        <dbReference type="EMBL" id="GGA88649.1"/>
    </source>
</evidence>
<evidence type="ECO:0000256" key="4">
    <source>
        <dbReference type="ARBA" id="ARBA00023186"/>
    </source>
</evidence>
<keyword evidence="1 6" id="KW-0963">Cytoplasm</keyword>
<comment type="caution">
    <text evidence="7">The sequence shown here is derived from an EMBL/GenBank/DDBJ whole genome shotgun (WGS) entry which is preliminary data.</text>
</comment>